<proteinExistence type="predicted"/>
<keyword evidence="4" id="KW-1185">Reference proteome</keyword>
<organism evidence="3 4">
    <name type="scientific">Blastococcus tunisiensis</name>
    <dbReference type="NCBI Taxonomy" id="1798228"/>
    <lineage>
        <taxon>Bacteria</taxon>
        <taxon>Bacillati</taxon>
        <taxon>Actinomycetota</taxon>
        <taxon>Actinomycetes</taxon>
        <taxon>Geodermatophilales</taxon>
        <taxon>Geodermatophilaceae</taxon>
        <taxon>Blastococcus</taxon>
    </lineage>
</organism>
<dbReference type="Gene3D" id="3.40.390.10">
    <property type="entry name" value="Collagenase (Catalytic Domain)"/>
    <property type="match status" value="1"/>
</dbReference>
<feature type="compositionally biased region" description="Low complexity" evidence="1">
    <location>
        <begin position="475"/>
        <end position="491"/>
    </location>
</feature>
<dbReference type="EMBL" id="FOND01000001">
    <property type="protein sequence ID" value="SFD93920.1"/>
    <property type="molecule type" value="Genomic_DNA"/>
</dbReference>
<keyword evidence="2" id="KW-0472">Membrane</keyword>
<feature type="compositionally biased region" description="Polar residues" evidence="1">
    <location>
        <begin position="103"/>
        <end position="113"/>
    </location>
</feature>
<sequence length="568" mass="56291">MSGWMTSHRLVPAPAPRPWLLRPLAVAAAVVAGAVVPLVLPGAASAEQGGRGTLAGELVHAWSEVEPAGAPAGHGSEEMVSWVQPADGDAVLVDSDDVEGVPSGSTVSLTVGTPTADPSGDRAPLAVVDTAVVALPETAPERVTNEVTVAMVAPAGSAATGDGTTLAQVVSLVDDDVATFWSEQSDGAISLHVTAAHDWAPAAVGCSNPGLLWDDVATRVGFVPGPGKHLMLYVSRDSDCAYALAEVGSSRTSGGRLYVRDTSMSVIAHELGHNFGLGHSSGEQCDGTVEGGSCRTTAYRDHYDVMGVSWSRTGTLNAAQAALLGVLPAAQQRAVPLAAGTTTVTLSPIAGRGGIRAVRLTDAEGVDYWLEYRTATGRDGWLDTANPFGLQPGVLLRRAGGLPDTSVLLDGSPSPAGSWADDHAAALPTGVAVPVSGGDFTVVVEGVSADGAVLSITAAPPAGAGAPAPAPAPAAPGGVMSGAGSRSTTGGTAAGEGEGEGAVVADGATGVVWVPGYRGAAPRSASVLEAADGDSSLGLTALVASGGGLLAAGGVLAGRRLRRTGAIV</sequence>
<protein>
    <submittedName>
        <fullName evidence="3">Metallo-peptidase family M12B Reprolysin-like</fullName>
    </submittedName>
</protein>
<dbReference type="AlphaFoldDB" id="A0A1I1WLF5"/>
<dbReference type="SUPFAM" id="SSF55486">
    <property type="entry name" value="Metalloproteases ('zincins'), catalytic domain"/>
    <property type="match status" value="1"/>
</dbReference>
<accession>A0A1I1WLF5</accession>
<keyword evidence="2" id="KW-1133">Transmembrane helix</keyword>
<evidence type="ECO:0000313" key="4">
    <source>
        <dbReference type="Proteomes" id="UP000198589"/>
    </source>
</evidence>
<evidence type="ECO:0000256" key="2">
    <source>
        <dbReference type="SAM" id="Phobius"/>
    </source>
</evidence>
<dbReference type="InterPro" id="IPR024079">
    <property type="entry name" value="MetalloPept_cat_dom_sf"/>
</dbReference>
<evidence type="ECO:0000256" key="1">
    <source>
        <dbReference type="SAM" id="MobiDB-lite"/>
    </source>
</evidence>
<evidence type="ECO:0000313" key="3">
    <source>
        <dbReference type="EMBL" id="SFD93920.1"/>
    </source>
</evidence>
<feature type="region of interest" description="Disordered" evidence="1">
    <location>
        <begin position="99"/>
        <end position="121"/>
    </location>
</feature>
<dbReference type="Proteomes" id="UP000198589">
    <property type="component" value="Unassembled WGS sequence"/>
</dbReference>
<dbReference type="STRING" id="1798228.SAMN05216574_101361"/>
<dbReference type="GO" id="GO:0008237">
    <property type="term" value="F:metallopeptidase activity"/>
    <property type="evidence" value="ECO:0007669"/>
    <property type="project" value="InterPro"/>
</dbReference>
<gene>
    <name evidence="3" type="ORF">SAMN05216574_101361</name>
</gene>
<feature type="transmembrane region" description="Helical" evidence="2">
    <location>
        <begin position="537"/>
        <end position="557"/>
    </location>
</feature>
<feature type="region of interest" description="Disordered" evidence="1">
    <location>
        <begin position="461"/>
        <end position="501"/>
    </location>
</feature>
<name>A0A1I1WLF5_9ACTN</name>
<reference evidence="4" key="1">
    <citation type="submission" date="2016-10" db="EMBL/GenBank/DDBJ databases">
        <authorList>
            <person name="Varghese N."/>
            <person name="Submissions S."/>
        </authorList>
    </citation>
    <scope>NUCLEOTIDE SEQUENCE [LARGE SCALE GENOMIC DNA]</scope>
    <source>
        <strain evidence="4">DSM 46838</strain>
    </source>
</reference>
<dbReference type="Pfam" id="PF13582">
    <property type="entry name" value="Reprolysin_3"/>
    <property type="match status" value="1"/>
</dbReference>
<keyword evidence="2" id="KW-0812">Transmembrane</keyword>